<evidence type="ECO:0000313" key="2">
    <source>
        <dbReference type="Proteomes" id="UP001177670"/>
    </source>
</evidence>
<reference evidence="1" key="1">
    <citation type="submission" date="2021-10" db="EMBL/GenBank/DDBJ databases">
        <title>Melipona bicolor Genome sequencing and assembly.</title>
        <authorList>
            <person name="Araujo N.S."/>
            <person name="Arias M.C."/>
        </authorList>
    </citation>
    <scope>NUCLEOTIDE SEQUENCE</scope>
    <source>
        <strain evidence="1">USP_2M_L1-L4_2017</strain>
        <tissue evidence="1">Whole body</tissue>
    </source>
</reference>
<proteinExistence type="predicted"/>
<evidence type="ECO:0000313" key="1">
    <source>
        <dbReference type="EMBL" id="KAK1136708.1"/>
    </source>
</evidence>
<keyword evidence="2" id="KW-1185">Reference proteome</keyword>
<accession>A0AA40GF41</accession>
<gene>
    <name evidence="1" type="ORF">K0M31_001249</name>
</gene>
<organism evidence="1 2">
    <name type="scientific">Melipona bicolor</name>
    <dbReference type="NCBI Taxonomy" id="60889"/>
    <lineage>
        <taxon>Eukaryota</taxon>
        <taxon>Metazoa</taxon>
        <taxon>Ecdysozoa</taxon>
        <taxon>Arthropoda</taxon>
        <taxon>Hexapoda</taxon>
        <taxon>Insecta</taxon>
        <taxon>Pterygota</taxon>
        <taxon>Neoptera</taxon>
        <taxon>Endopterygota</taxon>
        <taxon>Hymenoptera</taxon>
        <taxon>Apocrita</taxon>
        <taxon>Aculeata</taxon>
        <taxon>Apoidea</taxon>
        <taxon>Anthophila</taxon>
        <taxon>Apidae</taxon>
        <taxon>Melipona</taxon>
    </lineage>
</organism>
<dbReference type="EMBL" id="JAHYIQ010000001">
    <property type="protein sequence ID" value="KAK1136708.1"/>
    <property type="molecule type" value="Genomic_DNA"/>
</dbReference>
<dbReference type="Proteomes" id="UP001177670">
    <property type="component" value="Unassembled WGS sequence"/>
</dbReference>
<comment type="caution">
    <text evidence="1">The sequence shown here is derived from an EMBL/GenBank/DDBJ whole genome shotgun (WGS) entry which is preliminary data.</text>
</comment>
<sequence length="64" mass="7185">MYMVGLICRLEGKKSKCKGAIPLQLLKKDTNHELLRSPQLNRPALSDAVELAAFQHRPLLAARM</sequence>
<protein>
    <submittedName>
        <fullName evidence="1">Uncharacterized protein</fullName>
    </submittedName>
</protein>
<dbReference type="AlphaFoldDB" id="A0AA40GF41"/>
<name>A0AA40GF41_9HYME</name>